<dbReference type="OrthoDB" id="10261807at2759"/>
<accession>A0A427XQ59</accession>
<dbReference type="InterPro" id="IPR011051">
    <property type="entry name" value="RmlC_Cupin_sf"/>
</dbReference>
<gene>
    <name evidence="4" type="ORF">EHS24_008417</name>
</gene>
<dbReference type="InterPro" id="IPR014710">
    <property type="entry name" value="RmlC-like_jellyroll"/>
</dbReference>
<dbReference type="GeneID" id="39592960"/>
<sequence length="283" mass="30981">MSAVKFSVRPSEKRGNANHGWLRSWHTFSFADYYDPKYQNYGALRVINEDRVAPATGFPTHPHREAEIFSYIVSGELAHKDTMGNVESMKRGQIQMTSGGSGIAHSEFNADRNPDGKDAHFLQIWALPYERNLKPQYYAREFSDEEKKDKWAHIVAPAKSTEFGVIDKRDASGPTPIHSAVNTFATLLSPAATVDHALVSRLVPDATNVKKVYLQVVQTTAYNPNAAVKDGAVAALVKVSLGGQEATLGEGDGVFIDGATVGENLVLENVSSKVAEVLLFEMD</sequence>
<comment type="caution">
    <text evidence="4">The sequence shown here is derived from an EMBL/GenBank/DDBJ whole genome shotgun (WGS) entry which is preliminary data.</text>
</comment>
<organism evidence="4 5">
    <name type="scientific">Apiotrichum porosum</name>
    <dbReference type="NCBI Taxonomy" id="105984"/>
    <lineage>
        <taxon>Eukaryota</taxon>
        <taxon>Fungi</taxon>
        <taxon>Dikarya</taxon>
        <taxon>Basidiomycota</taxon>
        <taxon>Agaricomycotina</taxon>
        <taxon>Tremellomycetes</taxon>
        <taxon>Trichosporonales</taxon>
        <taxon>Trichosporonaceae</taxon>
        <taxon>Apiotrichum</taxon>
    </lineage>
</organism>
<evidence type="ECO:0000313" key="5">
    <source>
        <dbReference type="Proteomes" id="UP000279236"/>
    </source>
</evidence>
<dbReference type="PANTHER" id="PTHR43212">
    <property type="entry name" value="QUERCETIN 2,3-DIOXYGENASE"/>
    <property type="match status" value="1"/>
</dbReference>
<protein>
    <recommendedName>
        <fullName evidence="3">Pirin N-terminal domain-containing protein</fullName>
    </recommendedName>
</protein>
<dbReference type="STRING" id="105984.A0A427XQ59"/>
<dbReference type="CDD" id="cd02910">
    <property type="entry name" value="cupin_Yhhw_N"/>
    <property type="match status" value="1"/>
</dbReference>
<evidence type="ECO:0000259" key="3">
    <source>
        <dbReference type="Pfam" id="PF02678"/>
    </source>
</evidence>
<dbReference type="InterPro" id="IPR003829">
    <property type="entry name" value="Pirin_N_dom"/>
</dbReference>
<comment type="similarity">
    <text evidence="1 2">Belongs to the pirin family.</text>
</comment>
<dbReference type="EMBL" id="RSCE01000007">
    <property type="protein sequence ID" value="RSH80986.1"/>
    <property type="molecule type" value="Genomic_DNA"/>
</dbReference>
<dbReference type="RefSeq" id="XP_028475705.1">
    <property type="nucleotide sequence ID" value="XM_028623731.1"/>
</dbReference>
<keyword evidence="5" id="KW-1185">Reference proteome</keyword>
<feature type="domain" description="Pirin N-terminal" evidence="3">
    <location>
        <begin position="11"/>
        <end position="125"/>
    </location>
</feature>
<name>A0A427XQ59_9TREE</name>
<dbReference type="Proteomes" id="UP000279236">
    <property type="component" value="Unassembled WGS sequence"/>
</dbReference>
<evidence type="ECO:0000256" key="1">
    <source>
        <dbReference type="ARBA" id="ARBA00008416"/>
    </source>
</evidence>
<reference evidence="4 5" key="1">
    <citation type="submission" date="2018-11" db="EMBL/GenBank/DDBJ databases">
        <title>Genome sequence of Apiotrichum porosum DSM 27194.</title>
        <authorList>
            <person name="Aliyu H."/>
            <person name="Gorte O."/>
            <person name="Ochsenreither K."/>
        </authorList>
    </citation>
    <scope>NUCLEOTIDE SEQUENCE [LARGE SCALE GENOMIC DNA]</scope>
    <source>
        <strain evidence="4 5">DSM 27194</strain>
    </source>
</reference>
<dbReference type="Pfam" id="PF02678">
    <property type="entry name" value="Pirin"/>
    <property type="match status" value="1"/>
</dbReference>
<dbReference type="Gene3D" id="2.60.120.10">
    <property type="entry name" value="Jelly Rolls"/>
    <property type="match status" value="2"/>
</dbReference>
<dbReference type="InterPro" id="IPR012093">
    <property type="entry name" value="Pirin"/>
</dbReference>
<evidence type="ECO:0000313" key="4">
    <source>
        <dbReference type="EMBL" id="RSH80986.1"/>
    </source>
</evidence>
<proteinExistence type="inferred from homology"/>
<dbReference type="AlphaFoldDB" id="A0A427XQ59"/>
<dbReference type="SUPFAM" id="SSF51182">
    <property type="entry name" value="RmlC-like cupins"/>
    <property type="match status" value="1"/>
</dbReference>
<evidence type="ECO:0000256" key="2">
    <source>
        <dbReference type="RuleBase" id="RU003457"/>
    </source>
</evidence>
<dbReference type="PANTHER" id="PTHR43212:SF3">
    <property type="entry name" value="QUERCETIN 2,3-DIOXYGENASE"/>
    <property type="match status" value="1"/>
</dbReference>